<dbReference type="GO" id="GO:0000428">
    <property type="term" value="C:DNA-directed RNA polymerase complex"/>
    <property type="evidence" value="ECO:0007669"/>
    <property type="project" value="UniProtKB-KW"/>
</dbReference>
<protein>
    <submittedName>
        <fullName evidence="1">DNA-directed RNA polymerase subunit beta</fullName>
    </submittedName>
</protein>
<accession>A0ABU6AUH6</accession>
<dbReference type="Proteomes" id="UP001348098">
    <property type="component" value="Unassembled WGS sequence"/>
</dbReference>
<keyword evidence="2" id="KW-1185">Reference proteome</keyword>
<evidence type="ECO:0000313" key="2">
    <source>
        <dbReference type="Proteomes" id="UP001348098"/>
    </source>
</evidence>
<dbReference type="EMBL" id="JAYKYQ010000005">
    <property type="protein sequence ID" value="MEB3511090.1"/>
    <property type="molecule type" value="Genomic_DNA"/>
</dbReference>
<comment type="caution">
    <text evidence="1">The sequence shown here is derived from an EMBL/GenBank/DDBJ whole genome shotgun (WGS) entry which is preliminary data.</text>
</comment>
<gene>
    <name evidence="1" type="ORF">U3653_13770</name>
</gene>
<name>A0ABU6AUH6_9NOCA</name>
<keyword evidence="1" id="KW-0804">Transcription</keyword>
<sequence>MSDLCDPAADTPASRCRFYRQCGLPAAVQPELGRIIVPAGRVGAITMPARLGQEVKALLQLRRSALGPIISHPRSKRWTYLVRPDLPDEVALFAELFRLDVSVARRGAQIALPSPADRSPCFRVWVEPPRDTFRPSGSVVVAAIRVRAGRRW</sequence>
<reference evidence="1 2" key="1">
    <citation type="submission" date="2023-12" db="EMBL/GenBank/DDBJ databases">
        <title>novel species in genus Nocarida.</title>
        <authorList>
            <person name="Li Z."/>
        </authorList>
    </citation>
    <scope>NUCLEOTIDE SEQUENCE [LARGE SCALE GENOMIC DNA]</scope>
    <source>
        <strain evidence="1 2">CDC186</strain>
    </source>
</reference>
<dbReference type="RefSeq" id="WP_323123980.1">
    <property type="nucleotide sequence ID" value="NZ_JAYESH010000002.1"/>
</dbReference>
<evidence type="ECO:0000313" key="1">
    <source>
        <dbReference type="EMBL" id="MEB3511090.1"/>
    </source>
</evidence>
<proteinExistence type="predicted"/>
<organism evidence="1 2">
    <name type="scientific">Nocardia implantans</name>
    <dbReference type="NCBI Taxonomy" id="3108168"/>
    <lineage>
        <taxon>Bacteria</taxon>
        <taxon>Bacillati</taxon>
        <taxon>Actinomycetota</taxon>
        <taxon>Actinomycetes</taxon>
        <taxon>Mycobacteriales</taxon>
        <taxon>Nocardiaceae</taxon>
        <taxon>Nocardia</taxon>
    </lineage>
</organism>
<keyword evidence="1" id="KW-0240">DNA-directed RNA polymerase</keyword>